<keyword evidence="2" id="KW-1185">Reference proteome</keyword>
<sequence length="88" mass="10194">MGSSNENIDNEVLAQLKQNNQIPIIETLDNLGCTHSDIVMLLVEYQVMSEQDDDEVFDQWYDALCDDKLKVLKAFEILRAQFERTVNE</sequence>
<evidence type="ECO:0000313" key="2">
    <source>
        <dbReference type="Proteomes" id="UP000664904"/>
    </source>
</evidence>
<protein>
    <submittedName>
        <fullName evidence="1">Uncharacterized protein</fullName>
    </submittedName>
</protein>
<dbReference type="EMBL" id="CP072135">
    <property type="protein sequence ID" value="QTH73093.1"/>
    <property type="molecule type" value="Genomic_DNA"/>
</dbReference>
<gene>
    <name evidence="1" type="ORF">J5O05_19980</name>
</gene>
<dbReference type="KEGG" id="pxi:J5O05_19980"/>
<geneLocation type="plasmid" evidence="1 2">
    <name>unnamed5</name>
</geneLocation>
<reference evidence="1" key="1">
    <citation type="submission" date="2021-03" db="EMBL/GenBank/DDBJ databases">
        <title>Complete Genome of Pseudoalteromonas xiamenensis STKMTI.2, a new potential marine bacterium producing anti-Vibrio compounds.</title>
        <authorList>
            <person name="Handayani D.P."/>
            <person name="Isnansetyo A."/>
            <person name="Istiqomah I."/>
            <person name="Jumina J."/>
        </authorList>
    </citation>
    <scope>NUCLEOTIDE SEQUENCE</scope>
    <source>
        <strain evidence="1">STKMTI.2</strain>
        <plasmid evidence="1">unnamed5</plasmid>
    </source>
</reference>
<dbReference type="AlphaFoldDB" id="A0A975DJQ4"/>
<evidence type="ECO:0000313" key="1">
    <source>
        <dbReference type="EMBL" id="QTH73093.1"/>
    </source>
</evidence>
<proteinExistence type="predicted"/>
<organism evidence="1 2">
    <name type="scientific">Pseudoalteromonas xiamenensis</name>
    <dbReference type="NCBI Taxonomy" id="882626"/>
    <lineage>
        <taxon>Bacteria</taxon>
        <taxon>Pseudomonadati</taxon>
        <taxon>Pseudomonadota</taxon>
        <taxon>Gammaproteobacteria</taxon>
        <taxon>Alteromonadales</taxon>
        <taxon>Pseudoalteromonadaceae</taxon>
        <taxon>Pseudoalteromonas</taxon>
    </lineage>
</organism>
<dbReference type="Proteomes" id="UP000664904">
    <property type="component" value="Plasmid unnamed5"/>
</dbReference>
<dbReference type="RefSeq" id="WP_208844712.1">
    <property type="nucleotide sequence ID" value="NZ_CP072135.1"/>
</dbReference>
<accession>A0A975DJQ4</accession>
<keyword evidence="1" id="KW-0614">Plasmid</keyword>
<name>A0A975DJQ4_9GAMM</name>